<feature type="domain" description="NADH:quinone oxidoreductase/Mrp antiporter transmembrane" evidence="8">
    <location>
        <begin position="169"/>
        <end position="227"/>
    </location>
</feature>
<evidence type="ECO:0000256" key="4">
    <source>
        <dbReference type="ARBA" id="ARBA00022989"/>
    </source>
</evidence>
<evidence type="ECO:0000313" key="9">
    <source>
        <dbReference type="EMBL" id="QJW93053.1"/>
    </source>
</evidence>
<evidence type="ECO:0000256" key="2">
    <source>
        <dbReference type="ARBA" id="ARBA00009025"/>
    </source>
</evidence>
<dbReference type="PANTHER" id="PTHR43507:SF1">
    <property type="entry name" value="NADH-UBIQUINONE OXIDOREDUCTASE CHAIN 4"/>
    <property type="match status" value="1"/>
</dbReference>
<proteinExistence type="inferred from homology"/>
<feature type="transmembrane region" description="Helical" evidence="7">
    <location>
        <begin position="472"/>
        <end position="490"/>
    </location>
</feature>
<keyword evidence="3 6" id="KW-0812">Transmembrane</keyword>
<feature type="transmembrane region" description="Helical" evidence="7">
    <location>
        <begin position="374"/>
        <end position="395"/>
    </location>
</feature>
<dbReference type="PANTHER" id="PTHR43507">
    <property type="entry name" value="NADH-UBIQUINONE OXIDOREDUCTASE CHAIN 4"/>
    <property type="match status" value="1"/>
</dbReference>
<dbReference type="GO" id="GO:0048039">
    <property type="term" value="F:ubiquinone binding"/>
    <property type="evidence" value="ECO:0007669"/>
    <property type="project" value="TreeGrafter"/>
</dbReference>
<organism evidence="9 10">
    <name type="scientific">Frigoriglobus tundricola</name>
    <dbReference type="NCBI Taxonomy" id="2774151"/>
    <lineage>
        <taxon>Bacteria</taxon>
        <taxon>Pseudomonadati</taxon>
        <taxon>Planctomycetota</taxon>
        <taxon>Planctomycetia</taxon>
        <taxon>Gemmatales</taxon>
        <taxon>Gemmataceae</taxon>
        <taxon>Frigoriglobus</taxon>
    </lineage>
</organism>
<feature type="transmembrane region" description="Helical" evidence="7">
    <location>
        <begin position="38"/>
        <end position="59"/>
    </location>
</feature>
<evidence type="ECO:0000256" key="7">
    <source>
        <dbReference type="SAM" id="Phobius"/>
    </source>
</evidence>
<dbReference type="GO" id="GO:0015990">
    <property type="term" value="P:electron transport coupled proton transport"/>
    <property type="evidence" value="ECO:0007669"/>
    <property type="project" value="TreeGrafter"/>
</dbReference>
<feature type="transmembrane region" description="Helical" evidence="7">
    <location>
        <begin position="433"/>
        <end position="452"/>
    </location>
</feature>
<dbReference type="EMBL" id="CP053452">
    <property type="protein sequence ID" value="QJW93053.1"/>
    <property type="molecule type" value="Genomic_DNA"/>
</dbReference>
<feature type="transmembrane region" description="Helical" evidence="7">
    <location>
        <begin position="6"/>
        <end position="26"/>
    </location>
</feature>
<protein>
    <submittedName>
        <fullName evidence="9">NADH-ubiquinone oxidoreductase chain M</fullName>
    </submittedName>
</protein>
<feature type="transmembrane region" description="Helical" evidence="7">
    <location>
        <begin position="407"/>
        <end position="426"/>
    </location>
</feature>
<evidence type="ECO:0000259" key="8">
    <source>
        <dbReference type="Pfam" id="PF00361"/>
    </source>
</evidence>
<feature type="transmembrane region" description="Helical" evidence="7">
    <location>
        <begin position="589"/>
        <end position="611"/>
    </location>
</feature>
<feature type="transmembrane region" description="Helical" evidence="7">
    <location>
        <begin position="123"/>
        <end position="145"/>
    </location>
</feature>
<dbReference type="GO" id="GO:0042773">
    <property type="term" value="P:ATP synthesis coupled electron transport"/>
    <property type="evidence" value="ECO:0007669"/>
    <property type="project" value="InterPro"/>
</dbReference>
<comment type="subcellular location">
    <subcellularLocation>
        <location evidence="1">Endomembrane system</location>
        <topology evidence="1">Multi-pass membrane protein</topology>
    </subcellularLocation>
    <subcellularLocation>
        <location evidence="6">Membrane</location>
        <topology evidence="6">Multi-pass membrane protein</topology>
    </subcellularLocation>
</comment>
<sequence length="630" mass="68769">MPESDLLWLSLLVFMPAACAAGLLVFPSKWTEAMRWWALFGSAGTLSVALCVVVGYYNLLDSHLDANGMPRQSVHTRLDARADQAASNAAQPVPKALQSADWIVRRPWIAVLNAQYALGVDGISLPLVVLTALVSLLAVAASWTIDRSVRGYLALLLLLETGVIGAFLALDFLFFYFAYELMLIPMYVLIGFWGGERRRYAALKFVIYTLLGGVCLLVAMIALYSVNVRDFVDQEEVKRRATENAKIEFGPEPSPVQLTQALARVEIHTFDFVTLAKVGRAVALVLSGQEERLAVKTKVIEEPNRGDDPTKVRLFAPGVDRASALARLKTQPVCTSQFQYYIFALLFLGFAVKVPIVPLHSWLPDAHVEAPTPVSMILAGVLLKLGGYGLIRVAFPICPWAAAELAWWVGLVGVIGIVYGALVAMGQTDFKKLLAYSSVSHMGFVVLGLASWGSAARAQYWQWGVDGALFQMVAHGVTATALFFIVGVVYDRAHHRDLNRLGGLKEPMPLFAGMSAILFFASMGLPGLCGFVGEFCVLMAAWNYSPALAIPAVLSVILTAGYLLWTWQRVYLGTNPATRDFPELTPREAACLLPLVVLAILLGVVPGMMLFNWMDPSVSGWIENMSPLKP</sequence>
<dbReference type="GO" id="GO:0003954">
    <property type="term" value="F:NADH dehydrogenase activity"/>
    <property type="evidence" value="ECO:0007669"/>
    <property type="project" value="TreeGrafter"/>
</dbReference>
<feature type="transmembrane region" description="Helical" evidence="7">
    <location>
        <begin position="548"/>
        <end position="568"/>
    </location>
</feature>
<comment type="similarity">
    <text evidence="2">Belongs to the complex I subunit 4 family.</text>
</comment>
<dbReference type="InterPro" id="IPR003918">
    <property type="entry name" value="NADH_UbQ_OxRdtase"/>
</dbReference>
<dbReference type="NCBIfam" id="TIGR01972">
    <property type="entry name" value="NDH_I_M"/>
    <property type="match status" value="1"/>
</dbReference>
<dbReference type="Proteomes" id="UP000503447">
    <property type="component" value="Chromosome"/>
</dbReference>
<name>A0A6M5YII4_9BACT</name>
<dbReference type="InterPro" id="IPR001750">
    <property type="entry name" value="ND/Mrp_TM"/>
</dbReference>
<feature type="transmembrane region" description="Helical" evidence="7">
    <location>
        <begin position="340"/>
        <end position="362"/>
    </location>
</feature>
<feature type="transmembrane region" description="Helical" evidence="7">
    <location>
        <begin position="510"/>
        <end position="542"/>
    </location>
</feature>
<dbReference type="AlphaFoldDB" id="A0A6M5YII4"/>
<feature type="transmembrane region" description="Helical" evidence="7">
    <location>
        <begin position="176"/>
        <end position="193"/>
    </location>
</feature>
<feature type="transmembrane region" description="Helical" evidence="7">
    <location>
        <begin position="152"/>
        <end position="170"/>
    </location>
</feature>
<dbReference type="KEGG" id="ftj:FTUN_0553"/>
<reference evidence="10" key="1">
    <citation type="submission" date="2020-05" db="EMBL/GenBank/DDBJ databases">
        <title>Frigoriglobus tundricola gen. nov., sp. nov., a psychrotolerant cellulolytic planctomycete of the family Gemmataceae with two divergent copies of 16S rRNA gene.</title>
        <authorList>
            <person name="Kulichevskaya I.S."/>
            <person name="Ivanova A.A."/>
            <person name="Naumoff D.G."/>
            <person name="Beletsky A.V."/>
            <person name="Rijpstra W.I.C."/>
            <person name="Sinninghe Damste J.S."/>
            <person name="Mardanov A.V."/>
            <person name="Ravin N.V."/>
            <person name="Dedysh S.N."/>
        </authorList>
    </citation>
    <scope>NUCLEOTIDE SEQUENCE [LARGE SCALE GENOMIC DNA]</scope>
    <source>
        <strain evidence="10">PL17</strain>
    </source>
</reference>
<dbReference type="RefSeq" id="WP_171469328.1">
    <property type="nucleotide sequence ID" value="NZ_CP053452.2"/>
</dbReference>
<dbReference type="PRINTS" id="PR01437">
    <property type="entry name" value="NUOXDRDTASE4"/>
</dbReference>
<dbReference type="GO" id="GO:0012505">
    <property type="term" value="C:endomembrane system"/>
    <property type="evidence" value="ECO:0007669"/>
    <property type="project" value="UniProtKB-SubCell"/>
</dbReference>
<evidence type="ECO:0000256" key="1">
    <source>
        <dbReference type="ARBA" id="ARBA00004127"/>
    </source>
</evidence>
<dbReference type="InterPro" id="IPR010227">
    <property type="entry name" value="NADH_Q_OxRdtase_chainM/4"/>
</dbReference>
<evidence type="ECO:0000256" key="5">
    <source>
        <dbReference type="ARBA" id="ARBA00023136"/>
    </source>
</evidence>
<dbReference type="GO" id="GO:0008137">
    <property type="term" value="F:NADH dehydrogenase (ubiquinone) activity"/>
    <property type="evidence" value="ECO:0007669"/>
    <property type="project" value="InterPro"/>
</dbReference>
<evidence type="ECO:0000256" key="3">
    <source>
        <dbReference type="ARBA" id="ARBA00022692"/>
    </source>
</evidence>
<keyword evidence="4 7" id="KW-1133">Transmembrane helix</keyword>
<keyword evidence="5 7" id="KW-0472">Membrane</keyword>
<gene>
    <name evidence="9" type="ORF">FTUN_0553</name>
</gene>
<feature type="transmembrane region" description="Helical" evidence="7">
    <location>
        <begin position="205"/>
        <end position="226"/>
    </location>
</feature>
<feature type="domain" description="NADH:quinone oxidoreductase/Mrp antiporter transmembrane" evidence="8">
    <location>
        <begin position="336"/>
        <end position="558"/>
    </location>
</feature>
<accession>A0A6M5YII4</accession>
<dbReference type="GO" id="GO:0016020">
    <property type="term" value="C:membrane"/>
    <property type="evidence" value="ECO:0007669"/>
    <property type="project" value="UniProtKB-SubCell"/>
</dbReference>
<keyword evidence="9" id="KW-0830">Ubiquinone</keyword>
<evidence type="ECO:0000256" key="6">
    <source>
        <dbReference type="RuleBase" id="RU000320"/>
    </source>
</evidence>
<evidence type="ECO:0000313" key="10">
    <source>
        <dbReference type="Proteomes" id="UP000503447"/>
    </source>
</evidence>
<dbReference type="Pfam" id="PF00361">
    <property type="entry name" value="Proton_antipo_M"/>
    <property type="match status" value="2"/>
</dbReference>
<keyword evidence="10" id="KW-1185">Reference proteome</keyword>